<proteinExistence type="predicted"/>
<dbReference type="AlphaFoldDB" id="F0EIR7"/>
<evidence type="ECO:0000313" key="3">
    <source>
        <dbReference type="EMBL" id="EGC69967.1"/>
    </source>
</evidence>
<dbReference type="InterPro" id="IPR036779">
    <property type="entry name" value="LysM_dom_sf"/>
</dbReference>
<evidence type="ECO:0000313" key="4">
    <source>
        <dbReference type="Proteomes" id="UP000004835"/>
    </source>
</evidence>
<dbReference type="CDD" id="cd00118">
    <property type="entry name" value="LysM"/>
    <property type="match status" value="1"/>
</dbReference>
<comment type="caution">
    <text evidence="3">The sequence shown here is derived from an EMBL/GenBank/DDBJ whole genome shotgun (WGS) entry which is preliminary data.</text>
</comment>
<organism evidence="3 4">
    <name type="scientific">Enterococcus casseliflavus ATCC 12755</name>
    <dbReference type="NCBI Taxonomy" id="888066"/>
    <lineage>
        <taxon>Bacteria</taxon>
        <taxon>Bacillati</taxon>
        <taxon>Bacillota</taxon>
        <taxon>Bacilli</taxon>
        <taxon>Lactobacillales</taxon>
        <taxon>Enterococcaceae</taxon>
        <taxon>Enterococcus</taxon>
    </lineage>
</organism>
<dbReference type="HOGENOM" id="CLU_077123_0_2_9"/>
<dbReference type="EMBL" id="AEWT01000010">
    <property type="protein sequence ID" value="EGC69967.1"/>
    <property type="molecule type" value="Genomic_DNA"/>
</dbReference>
<dbReference type="PROSITE" id="PS51782">
    <property type="entry name" value="LYSM"/>
    <property type="match status" value="1"/>
</dbReference>
<evidence type="ECO:0000256" key="1">
    <source>
        <dbReference type="SAM" id="MobiDB-lite"/>
    </source>
</evidence>
<feature type="compositionally biased region" description="Low complexity" evidence="1">
    <location>
        <begin position="108"/>
        <end position="144"/>
    </location>
</feature>
<name>F0EIR7_ENTCA</name>
<protein>
    <submittedName>
        <fullName evidence="3">LysM domain protein</fullName>
    </submittedName>
</protein>
<dbReference type="Pfam" id="PF01476">
    <property type="entry name" value="LysM"/>
    <property type="match status" value="1"/>
</dbReference>
<reference evidence="3 4" key="1">
    <citation type="submission" date="2011-01" db="EMBL/GenBank/DDBJ databases">
        <authorList>
            <person name="Muzny D."/>
            <person name="Qin X."/>
            <person name="Deng J."/>
            <person name="Jiang H."/>
            <person name="Liu Y."/>
            <person name="Qu J."/>
            <person name="Song X.-Z."/>
            <person name="Zhang L."/>
            <person name="Thornton R."/>
            <person name="Coyle M."/>
            <person name="Francisco L."/>
            <person name="Jackson L."/>
            <person name="Javaid M."/>
            <person name="Korchina V."/>
            <person name="Kovar C."/>
            <person name="Mata R."/>
            <person name="Mathew T."/>
            <person name="Ngo R."/>
            <person name="Nguyen L."/>
            <person name="Nguyen N."/>
            <person name="Okwuonu G."/>
            <person name="Ongeri F."/>
            <person name="Pham C."/>
            <person name="Simmons D."/>
            <person name="Wilczek-Boney K."/>
            <person name="Hale W."/>
            <person name="Jakkamsetti A."/>
            <person name="Pham P."/>
            <person name="Ruth R."/>
            <person name="San Lucas F."/>
            <person name="Warren J."/>
            <person name="Zhang J."/>
            <person name="Zhao Z."/>
            <person name="Zhou C."/>
            <person name="Zhu D."/>
            <person name="Lee S."/>
            <person name="Bess C."/>
            <person name="Blankenburg K."/>
            <person name="Forbes L."/>
            <person name="Fu Q."/>
            <person name="Gubbala S."/>
            <person name="Hirani K."/>
            <person name="Jayaseelan J.C."/>
            <person name="Lara F."/>
            <person name="Munidasa M."/>
            <person name="Palculict T."/>
            <person name="Patil S."/>
            <person name="Pu L.-L."/>
            <person name="Saada N."/>
            <person name="Tang L."/>
            <person name="Weissenberger G."/>
            <person name="Zhu Y."/>
            <person name="Hemphill L."/>
            <person name="Shang Y."/>
            <person name="Youmans B."/>
            <person name="Ayvaz T."/>
            <person name="Ross M."/>
            <person name="Santibanez J."/>
            <person name="Aqrawi P."/>
            <person name="Gross S."/>
            <person name="Joshi V."/>
            <person name="Fowler G."/>
            <person name="Nazareth L."/>
            <person name="Reid J."/>
            <person name="Worley K."/>
            <person name="Petrosino J."/>
            <person name="Highlander S."/>
            <person name="Gibbs R."/>
        </authorList>
    </citation>
    <scope>NUCLEOTIDE SEQUENCE [LARGE SCALE GENOMIC DNA]</scope>
    <source>
        <strain evidence="3 4">ATCC 12755</strain>
    </source>
</reference>
<evidence type="ECO:0000259" key="2">
    <source>
        <dbReference type="PROSITE" id="PS51782"/>
    </source>
</evidence>
<dbReference type="SMART" id="SM00257">
    <property type="entry name" value="LysM"/>
    <property type="match status" value="1"/>
</dbReference>
<feature type="region of interest" description="Disordered" evidence="1">
    <location>
        <begin position="106"/>
        <end position="144"/>
    </location>
</feature>
<sequence length="218" mass="23321">MTQNEFQRRRFNYMKSLKTVLLSTAVLAGFGLFLGGKDAFADEQYTVQSGDTLSTIATNFYGYSSDDTISAIVEANEIADKNLIFVGEALIIPTDGTATYTESANTTAAASVQQPSEPAASQSSNTQSAAASTQSSSSYSSSASGSEASAKEWIANKESGGSYTATNGQYYGRYQLTNSYLNGDYSAANQEKVADEYVASRYGSWSAAKAFWEANGWY</sequence>
<dbReference type="Proteomes" id="UP000004835">
    <property type="component" value="Unassembled WGS sequence"/>
</dbReference>
<dbReference type="InterPro" id="IPR018392">
    <property type="entry name" value="LysM"/>
</dbReference>
<feature type="domain" description="LysM" evidence="2">
    <location>
        <begin position="43"/>
        <end position="92"/>
    </location>
</feature>
<dbReference type="Gene3D" id="3.10.350.10">
    <property type="entry name" value="LysM domain"/>
    <property type="match status" value="1"/>
</dbReference>
<accession>F0EIR7</accession>
<gene>
    <name evidence="3" type="ORF">HMPREF9087_1355</name>
</gene>
<dbReference type="SUPFAM" id="SSF54106">
    <property type="entry name" value="LysM domain"/>
    <property type="match status" value="1"/>
</dbReference>